<feature type="region of interest" description="Disordered" evidence="1">
    <location>
        <begin position="177"/>
        <end position="202"/>
    </location>
</feature>
<keyword evidence="2" id="KW-0812">Transmembrane</keyword>
<dbReference type="Proteomes" id="UP000001937">
    <property type="component" value="Chromosome"/>
</dbReference>
<dbReference type="AlphaFoldDB" id="Q2JBW5"/>
<organism evidence="3 4">
    <name type="scientific">Frankia casuarinae (strain DSM 45818 / CECT 9043 / HFP020203 / CcI3)</name>
    <dbReference type="NCBI Taxonomy" id="106370"/>
    <lineage>
        <taxon>Bacteria</taxon>
        <taxon>Bacillati</taxon>
        <taxon>Actinomycetota</taxon>
        <taxon>Actinomycetes</taxon>
        <taxon>Frankiales</taxon>
        <taxon>Frankiaceae</taxon>
        <taxon>Frankia</taxon>
    </lineage>
</organism>
<sequence>MTAPTVTSSTESNRRSVDLAVPETPARLVTVIVGIVVGLTFLFGFGNVLALGLRLGVPIWVAPLVAPAVDLSVVALLLGTRHVALHGGPVDVLRAARRMLIFASTVTLALNIAEPLIAGDYGKAAFDAVGPLLLIGWSEVGPGLLQAMRPTPSDGLPEGAPAGGGAHGLVAAEPHAQPERPATTEMRPARTGPSQVGRKARDQDLLHRARAEDVLHWQQYQRPISAETLRKRLHVGTPTARKLVAQLRTDIHTQIESISSHLDGMPQPAM</sequence>
<gene>
    <name evidence="3" type="ordered locus">Francci3_1851</name>
</gene>
<dbReference type="OrthoDB" id="4330798at2"/>
<dbReference type="RefSeq" id="WP_011436287.1">
    <property type="nucleotide sequence ID" value="NC_007777.1"/>
</dbReference>
<protein>
    <recommendedName>
        <fullName evidence="5">DUF2637 domain-containing protein</fullName>
    </recommendedName>
</protein>
<reference evidence="3 4" key="1">
    <citation type="journal article" date="2007" name="Genome Res.">
        <title>Genome characteristics of facultatively symbiotic Frankia sp. strains reflect host range and host plant biogeography.</title>
        <authorList>
            <person name="Normand P."/>
            <person name="Lapierre P."/>
            <person name="Tisa L.S."/>
            <person name="Gogarten J.P."/>
            <person name="Alloisio N."/>
            <person name="Bagnarol E."/>
            <person name="Bassi C.A."/>
            <person name="Berry A.M."/>
            <person name="Bickhart D.M."/>
            <person name="Choisne N."/>
            <person name="Couloux A."/>
            <person name="Cournoyer B."/>
            <person name="Cruveiller S."/>
            <person name="Daubin V."/>
            <person name="Demange N."/>
            <person name="Francino M.P."/>
            <person name="Goltsman E."/>
            <person name="Huang Y."/>
            <person name="Kopp O.R."/>
            <person name="Labarre L."/>
            <person name="Lapidus A."/>
            <person name="Lavire C."/>
            <person name="Marechal J."/>
            <person name="Martinez M."/>
            <person name="Mastronunzio J.E."/>
            <person name="Mullin B.C."/>
            <person name="Niemann J."/>
            <person name="Pujic P."/>
            <person name="Rawnsley T."/>
            <person name="Rouy Z."/>
            <person name="Schenowitz C."/>
            <person name="Sellstedt A."/>
            <person name="Tavares F."/>
            <person name="Tomkins J.P."/>
            <person name="Vallenet D."/>
            <person name="Valverde C."/>
            <person name="Wall L.G."/>
            <person name="Wang Y."/>
            <person name="Medigue C."/>
            <person name="Benson D.R."/>
        </authorList>
    </citation>
    <scope>NUCLEOTIDE SEQUENCE [LARGE SCALE GENOMIC DNA]</scope>
    <source>
        <strain evidence="4">DSM 45818 / CECT 9043 / CcI3</strain>
    </source>
</reference>
<proteinExistence type="predicted"/>
<dbReference type="HOGENOM" id="CLU_073558_0_0_11"/>
<keyword evidence="2" id="KW-0472">Membrane</keyword>
<name>Q2JBW5_FRACC</name>
<evidence type="ECO:0000313" key="4">
    <source>
        <dbReference type="Proteomes" id="UP000001937"/>
    </source>
</evidence>
<dbReference type="KEGG" id="fra:Francci3_1851"/>
<dbReference type="EMBL" id="CP000249">
    <property type="protein sequence ID" value="ABD11227.1"/>
    <property type="molecule type" value="Genomic_DNA"/>
</dbReference>
<evidence type="ECO:0000256" key="2">
    <source>
        <dbReference type="SAM" id="Phobius"/>
    </source>
</evidence>
<accession>Q2JBW5</accession>
<keyword evidence="4" id="KW-1185">Reference proteome</keyword>
<evidence type="ECO:0000256" key="1">
    <source>
        <dbReference type="SAM" id="MobiDB-lite"/>
    </source>
</evidence>
<dbReference type="eggNOG" id="COG0515">
    <property type="taxonomic scope" value="Bacteria"/>
</dbReference>
<feature type="transmembrane region" description="Helical" evidence="2">
    <location>
        <begin position="59"/>
        <end position="78"/>
    </location>
</feature>
<feature type="region of interest" description="Disordered" evidence="1">
    <location>
        <begin position="150"/>
        <end position="169"/>
    </location>
</feature>
<evidence type="ECO:0008006" key="5">
    <source>
        <dbReference type="Google" id="ProtNLM"/>
    </source>
</evidence>
<feature type="transmembrane region" description="Helical" evidence="2">
    <location>
        <begin position="28"/>
        <end position="53"/>
    </location>
</feature>
<keyword evidence="2" id="KW-1133">Transmembrane helix</keyword>
<dbReference type="PhylomeDB" id="Q2JBW5"/>
<evidence type="ECO:0000313" key="3">
    <source>
        <dbReference type="EMBL" id="ABD11227.1"/>
    </source>
</evidence>